<comment type="caution">
    <text evidence="3">The sequence shown here is derived from an EMBL/GenBank/DDBJ whole genome shotgun (WGS) entry which is preliminary data.</text>
</comment>
<dbReference type="RefSeq" id="WP_316967430.1">
    <property type="nucleotide sequence ID" value="NZ_JARFPK010000056.1"/>
</dbReference>
<dbReference type="EMBL" id="JARFPK010000056">
    <property type="protein sequence ID" value="MDF0591703.1"/>
    <property type="molecule type" value="Genomic_DNA"/>
</dbReference>
<protein>
    <submittedName>
        <fullName evidence="3">ATP-binding protein</fullName>
    </submittedName>
</protein>
<accession>A0ABT5XAL6</accession>
<dbReference type="InterPro" id="IPR029012">
    <property type="entry name" value="Helix_hairpin_bin_sf"/>
</dbReference>
<keyword evidence="1" id="KW-0175">Coiled coil</keyword>
<feature type="domain" description="Nop" evidence="2">
    <location>
        <begin position="176"/>
        <end position="250"/>
    </location>
</feature>
<gene>
    <name evidence="3" type="ORF">P0O15_11095</name>
</gene>
<dbReference type="Proteomes" id="UP001220010">
    <property type="component" value="Unassembled WGS sequence"/>
</dbReference>
<sequence length="250" mass="26292">MKIITWFGYIDDESGEVSRGGGSEEAAVRLMGISGGSIPTSPRTAPSASGSAVQPDLRRLALEAGLFPGDSDYNSALRTAALDFAKGKLRASAGAEADLLQAVEALDDLNEVINALEERLYEWSRLTDDRGLRGGPLAEALAEEEGSIGVFARSVLDLREARESTQSGLETATAQIAPNLSNLAGPLLAARMISRAGGLKRLSGMPASAIQVMGAEKALFKHLRGKAPSPKHGMIYRHPAVGGTARRLRG</sequence>
<dbReference type="PANTHER" id="PTHR10894">
    <property type="entry name" value="NUCLEOLAR PROTEIN 5 NUCLEOLAR PROTEIN NOP5 NOP58"/>
    <property type="match status" value="1"/>
</dbReference>
<dbReference type="GO" id="GO:0005524">
    <property type="term" value="F:ATP binding"/>
    <property type="evidence" value="ECO:0007669"/>
    <property type="project" value="UniProtKB-KW"/>
</dbReference>
<dbReference type="PROSITE" id="PS51358">
    <property type="entry name" value="NOP"/>
    <property type="match status" value="1"/>
</dbReference>
<evidence type="ECO:0000256" key="1">
    <source>
        <dbReference type="SAM" id="Coils"/>
    </source>
</evidence>
<keyword evidence="4" id="KW-1185">Reference proteome</keyword>
<dbReference type="InterPro" id="IPR002687">
    <property type="entry name" value="Nop_dom"/>
</dbReference>
<name>A0ABT5XAL6_9EURY</name>
<evidence type="ECO:0000259" key="2">
    <source>
        <dbReference type="PROSITE" id="PS51358"/>
    </source>
</evidence>
<evidence type="ECO:0000313" key="4">
    <source>
        <dbReference type="Proteomes" id="UP001220010"/>
    </source>
</evidence>
<reference evidence="3 4" key="1">
    <citation type="submission" date="2023-03" db="EMBL/GenBank/DDBJ databases">
        <title>WGS of Methanotrichaceae archaeon Mx.</title>
        <authorList>
            <person name="Sorokin D.Y."/>
            <person name="Merkel A.Y."/>
        </authorList>
    </citation>
    <scope>NUCLEOTIDE SEQUENCE [LARGE SCALE GENOMIC DNA]</scope>
    <source>
        <strain evidence="3 4">Mx</strain>
    </source>
</reference>
<dbReference type="PANTHER" id="PTHR10894:SF0">
    <property type="entry name" value="NUCLEOLAR PROTEIN 56"/>
    <property type="match status" value="1"/>
</dbReference>
<dbReference type="Gene3D" id="1.10.287.660">
    <property type="entry name" value="Helix hairpin bin"/>
    <property type="match status" value="1"/>
</dbReference>
<feature type="coiled-coil region" evidence="1">
    <location>
        <begin position="99"/>
        <end position="126"/>
    </location>
</feature>
<keyword evidence="3" id="KW-0547">Nucleotide-binding</keyword>
<dbReference type="InterPro" id="IPR042239">
    <property type="entry name" value="Nop_C"/>
</dbReference>
<dbReference type="InterPro" id="IPR045056">
    <property type="entry name" value="Nop56/Nop58"/>
</dbReference>
<feature type="non-terminal residue" evidence="3">
    <location>
        <position position="250"/>
    </location>
</feature>
<evidence type="ECO:0000313" key="3">
    <source>
        <dbReference type="EMBL" id="MDF0591703.1"/>
    </source>
</evidence>
<keyword evidence="3" id="KW-0067">ATP-binding</keyword>
<proteinExistence type="predicted"/>
<dbReference type="Gene3D" id="1.10.246.90">
    <property type="entry name" value="Nop domain"/>
    <property type="match status" value="1"/>
</dbReference>
<organism evidence="3 4">
    <name type="scientific">Candidatus Methanocrinis natronophilus</name>
    <dbReference type="NCBI Taxonomy" id="3033396"/>
    <lineage>
        <taxon>Archaea</taxon>
        <taxon>Methanobacteriati</taxon>
        <taxon>Methanobacteriota</taxon>
        <taxon>Stenosarchaea group</taxon>
        <taxon>Methanomicrobia</taxon>
        <taxon>Methanotrichales</taxon>
        <taxon>Methanotrichaceae</taxon>
        <taxon>Methanocrinis</taxon>
    </lineage>
</organism>
<dbReference type="Pfam" id="PF01798">
    <property type="entry name" value="Nop"/>
    <property type="match status" value="1"/>
</dbReference>
<dbReference type="InterPro" id="IPR036070">
    <property type="entry name" value="Nop_dom_sf"/>
</dbReference>
<dbReference type="SUPFAM" id="SSF89124">
    <property type="entry name" value="Nop domain"/>
    <property type="match status" value="1"/>
</dbReference>